<sequence>MQINSFVNMSQFVYIVRSGETNRYKIGMTKNIYQRFKKLQGTDAPYYINSIHHIKVINSRVIEKYLHNKYKSYQVKGEWFELNENLVKSVVKDMDFQGILQLAAELSIEELLELQMELIKLCHSKIAQTSEIHC</sequence>
<feature type="domain" description="Bacteriophage T5 Orf172 DNA-binding" evidence="1">
    <location>
        <begin position="18"/>
        <end position="94"/>
    </location>
</feature>
<dbReference type="SMART" id="SM00974">
    <property type="entry name" value="T5orf172"/>
    <property type="match status" value="1"/>
</dbReference>
<reference evidence="2" key="2">
    <citation type="submission" date="2004-02" db="EMBL/GenBank/DDBJ databases">
        <authorList>
            <person name="Stowe-Evans E."/>
            <person name="Ford J."/>
            <person name="Kehoe D.M."/>
        </authorList>
    </citation>
    <scope>NUCLEOTIDE SEQUENCE</scope>
    <source>
        <strain evidence="2">FD33</strain>
    </source>
</reference>
<protein>
    <recommendedName>
        <fullName evidence="1">Bacteriophage T5 Orf172 DNA-binding domain-containing protein</fullName>
    </recommendedName>
</protein>
<organism evidence="2">
    <name type="scientific">Microchaete diplosiphon</name>
    <name type="common">Fremyella diplosiphon</name>
    <dbReference type="NCBI Taxonomy" id="1197"/>
    <lineage>
        <taxon>Bacteria</taxon>
        <taxon>Bacillati</taxon>
        <taxon>Cyanobacteriota</taxon>
        <taxon>Cyanophyceae</taxon>
        <taxon>Nostocales</taxon>
        <taxon>Rivulariaceae</taxon>
        <taxon>Microchaete</taxon>
    </lineage>
</organism>
<dbReference type="AlphaFoldDB" id="Q6H071"/>
<proteinExistence type="predicted"/>
<dbReference type="Pfam" id="PF13455">
    <property type="entry name" value="MUG113"/>
    <property type="match status" value="1"/>
</dbReference>
<accession>Q6H071</accession>
<dbReference type="InterPro" id="IPR018306">
    <property type="entry name" value="Phage_T5_Orf172_DNA-bd"/>
</dbReference>
<dbReference type="EMBL" id="AY548443">
    <property type="protein sequence ID" value="AAT41898.1"/>
    <property type="molecule type" value="Genomic_DNA"/>
</dbReference>
<reference evidence="2" key="1">
    <citation type="journal article" date="2004" name="J. Bacteriol.">
        <title>Genomic DNA microarray analysis: identification of new genes regulated by light color in the cyanobacterium Fremyella diplosiphon.</title>
        <authorList>
            <person name="Stowe-Evans E.L."/>
            <person name="Ford J."/>
            <person name="Kehoe D.M."/>
        </authorList>
    </citation>
    <scope>NUCLEOTIDE SEQUENCE</scope>
    <source>
        <strain evidence="2">FD33</strain>
    </source>
</reference>
<evidence type="ECO:0000259" key="1">
    <source>
        <dbReference type="SMART" id="SM00974"/>
    </source>
</evidence>
<name>Q6H071_MICDP</name>
<evidence type="ECO:0000313" key="2">
    <source>
        <dbReference type="EMBL" id="AAT41898.1"/>
    </source>
</evidence>